<evidence type="ECO:0000256" key="1">
    <source>
        <dbReference type="ARBA" id="ARBA00022491"/>
    </source>
</evidence>
<dbReference type="PANTHER" id="PTHR30204:SF69">
    <property type="entry name" value="MERR-FAMILY TRANSCRIPTIONAL REGULATOR"/>
    <property type="match status" value="1"/>
</dbReference>
<dbReference type="InterPro" id="IPR012925">
    <property type="entry name" value="TipAS_dom"/>
</dbReference>
<keyword evidence="4" id="KW-0804">Transcription</keyword>
<feature type="domain" description="HTH merR-type" evidence="5">
    <location>
        <begin position="18"/>
        <end position="86"/>
    </location>
</feature>
<accession>A0A1S2VZS8</accession>
<dbReference type="CDD" id="cd00592">
    <property type="entry name" value="HTH_MerR-like"/>
    <property type="match status" value="1"/>
</dbReference>
<dbReference type="PANTHER" id="PTHR30204">
    <property type="entry name" value="REDOX-CYCLING DRUG-SENSING TRANSCRIPTIONAL ACTIVATOR SOXR"/>
    <property type="match status" value="1"/>
</dbReference>
<organism evidence="6 7">
    <name type="scientific">Bifidobacterium longum subsp. suis</name>
    <dbReference type="NCBI Taxonomy" id="1695"/>
    <lineage>
        <taxon>Bacteria</taxon>
        <taxon>Bacillati</taxon>
        <taxon>Actinomycetota</taxon>
        <taxon>Actinomycetes</taxon>
        <taxon>Bifidobacteriales</taxon>
        <taxon>Bifidobacteriaceae</taxon>
        <taxon>Bifidobacterium</taxon>
    </lineage>
</organism>
<dbReference type="GO" id="GO:0003677">
    <property type="term" value="F:DNA binding"/>
    <property type="evidence" value="ECO:0007669"/>
    <property type="project" value="UniProtKB-KW"/>
</dbReference>
<dbReference type="PROSITE" id="PS50937">
    <property type="entry name" value="HTH_MERR_2"/>
    <property type="match status" value="1"/>
</dbReference>
<keyword evidence="2" id="KW-0805">Transcription regulation</keyword>
<evidence type="ECO:0000256" key="2">
    <source>
        <dbReference type="ARBA" id="ARBA00023015"/>
    </source>
</evidence>
<evidence type="ECO:0000256" key="3">
    <source>
        <dbReference type="ARBA" id="ARBA00023125"/>
    </source>
</evidence>
<dbReference type="GO" id="GO:0003700">
    <property type="term" value="F:DNA-binding transcription factor activity"/>
    <property type="evidence" value="ECO:0007669"/>
    <property type="project" value="InterPro"/>
</dbReference>
<dbReference type="InterPro" id="IPR036244">
    <property type="entry name" value="TipA-like_antibiotic-bd"/>
</dbReference>
<dbReference type="InterPro" id="IPR000551">
    <property type="entry name" value="MerR-type_HTH_dom"/>
</dbReference>
<dbReference type="Pfam" id="PF13411">
    <property type="entry name" value="MerR_1"/>
    <property type="match status" value="1"/>
</dbReference>
<protein>
    <recommendedName>
        <fullName evidence="5">HTH merR-type domain-containing protein</fullName>
    </recommendedName>
</protein>
<evidence type="ECO:0000313" key="7">
    <source>
        <dbReference type="Proteomes" id="UP000181801"/>
    </source>
</evidence>
<sequence length="267" mass="31133">MNDRQSHDMDTPAERISHLNVGDVSRLTNISIRMLRHWDEMGLVSPQRDWNGYRLYSDSDLRRLRRLLLYRELGIPVPRIKQLLDAKPSEVIRELADRRGQLARKAEHINQALADIDRLMNVAQKGIDMNDATQQSREWAEEAQSRWGGSRQWMQVAEYQVRRTSDMQERDMKQFEAIEQRLADAMRHGVKPGSDEGNELAEAHRRSLVWFDVTPSMHVCLGRMYVADERFVQHYDALEPGLAQWLLALIEANATRFGVDLDNLTWQ</sequence>
<dbReference type="InterPro" id="IPR047057">
    <property type="entry name" value="MerR_fam"/>
</dbReference>
<dbReference type="Pfam" id="PF07739">
    <property type="entry name" value="TipAS"/>
    <property type="match status" value="1"/>
</dbReference>
<reference evidence="6 7" key="1">
    <citation type="journal article" date="2016" name="BMC Microbiol.">
        <title>Fucosyllactose and L-fucose utilization of infant Bifidobacterium longum and Bifidobacterium kashiwanohense.</title>
        <authorList>
            <person name="Bunesova V."/>
            <person name="Lacroix C."/>
            <person name="Schwab C."/>
        </authorList>
    </citation>
    <scope>NUCLEOTIDE SEQUENCE [LARGE SCALE GENOMIC DNA]</scope>
    <source>
        <strain evidence="6 7">BSM11-5</strain>
    </source>
</reference>
<gene>
    <name evidence="6" type="ORF">BFS26_03530</name>
</gene>
<dbReference type="SUPFAM" id="SSF46955">
    <property type="entry name" value="Putative DNA-binding domain"/>
    <property type="match status" value="1"/>
</dbReference>
<dbReference type="Proteomes" id="UP000181801">
    <property type="component" value="Unassembled WGS sequence"/>
</dbReference>
<dbReference type="PROSITE" id="PS00552">
    <property type="entry name" value="HTH_MERR_1"/>
    <property type="match status" value="1"/>
</dbReference>
<name>A0A1S2VZS8_BIFLN</name>
<comment type="caution">
    <text evidence="6">The sequence shown here is derived from an EMBL/GenBank/DDBJ whole genome shotgun (WGS) entry which is preliminary data.</text>
</comment>
<dbReference type="Gene3D" id="1.10.490.50">
    <property type="entry name" value="Antibiotic binding domain of TipA-like multidrug resistance regulators"/>
    <property type="match status" value="1"/>
</dbReference>
<dbReference type="SMART" id="SM00422">
    <property type="entry name" value="HTH_MERR"/>
    <property type="match status" value="1"/>
</dbReference>
<dbReference type="InterPro" id="IPR009061">
    <property type="entry name" value="DNA-bd_dom_put_sf"/>
</dbReference>
<dbReference type="Gene3D" id="1.10.1660.10">
    <property type="match status" value="1"/>
</dbReference>
<keyword evidence="3" id="KW-0238">DNA-binding</keyword>
<keyword evidence="1" id="KW-0678">Repressor</keyword>
<dbReference type="RefSeq" id="WP_071474599.1">
    <property type="nucleotide sequence ID" value="NZ_JBHDYG010000013.1"/>
</dbReference>
<dbReference type="SUPFAM" id="SSF89082">
    <property type="entry name" value="Antibiotic binding domain of TipA-like multidrug resistance regulators"/>
    <property type="match status" value="1"/>
</dbReference>
<dbReference type="AlphaFoldDB" id="A0A1S2VZS8"/>
<evidence type="ECO:0000313" key="6">
    <source>
        <dbReference type="EMBL" id="OIN64244.1"/>
    </source>
</evidence>
<evidence type="ECO:0000256" key="4">
    <source>
        <dbReference type="ARBA" id="ARBA00023163"/>
    </source>
</evidence>
<proteinExistence type="predicted"/>
<evidence type="ECO:0000259" key="5">
    <source>
        <dbReference type="PROSITE" id="PS50937"/>
    </source>
</evidence>
<dbReference type="EMBL" id="MOAE01000021">
    <property type="protein sequence ID" value="OIN64244.1"/>
    <property type="molecule type" value="Genomic_DNA"/>
</dbReference>